<dbReference type="Proteomes" id="UP000003692">
    <property type="component" value="Unassembled WGS sequence"/>
</dbReference>
<sequence>MNILSQNRPSTQFRCRIVGGCLSYEQIVAASDKRGNNQPRRGLVVARAAVDAAWCEFYGNGRAHG</sequence>
<accession>D4F836</accession>
<gene>
    <name evidence="1" type="ORF">EDWATA_02923</name>
</gene>
<dbReference type="HOGENOM" id="CLU_2842833_0_0_6"/>
<dbReference type="EMBL" id="ADGK01000249">
    <property type="protein sequence ID" value="EFE22077.1"/>
    <property type="molecule type" value="Genomic_DNA"/>
</dbReference>
<name>D4F836_EDWTA</name>
<comment type="caution">
    <text evidence="1">The sequence shown here is derived from an EMBL/GenBank/DDBJ whole genome shotgun (WGS) entry which is preliminary data.</text>
</comment>
<proteinExistence type="predicted"/>
<evidence type="ECO:0000313" key="1">
    <source>
        <dbReference type="EMBL" id="EFE22077.1"/>
    </source>
</evidence>
<protein>
    <submittedName>
        <fullName evidence="1">Uncharacterized protein</fullName>
    </submittedName>
</protein>
<evidence type="ECO:0000313" key="2">
    <source>
        <dbReference type="Proteomes" id="UP000003692"/>
    </source>
</evidence>
<reference evidence="1 2" key="1">
    <citation type="submission" date="2010-02" db="EMBL/GenBank/DDBJ databases">
        <authorList>
            <person name="Weinstock G."/>
            <person name="Sodergren E."/>
            <person name="Clifton S."/>
            <person name="Fulton L."/>
            <person name="Fulton B."/>
            <person name="Courtney L."/>
            <person name="Fronick C."/>
            <person name="Harrison M."/>
            <person name="Strong C."/>
            <person name="Farmer C."/>
            <person name="Delahaunty K."/>
            <person name="Markovic C."/>
            <person name="Hall O."/>
            <person name="Minx P."/>
            <person name="Tomlinson C."/>
            <person name="Mitreva M."/>
            <person name="Nelson J."/>
            <person name="Hou S."/>
            <person name="Wollam A."/>
            <person name="Pepin K.H."/>
            <person name="Johnson M."/>
            <person name="Bhonagiri V."/>
            <person name="Zhang X."/>
            <person name="Suruliraj S."/>
            <person name="Warren W."/>
            <person name="Chinwalla A."/>
            <person name="Mardis E.R."/>
            <person name="Wilson R.K."/>
        </authorList>
    </citation>
    <scope>NUCLEOTIDE SEQUENCE [LARGE SCALE GENOMIC DNA]</scope>
    <source>
        <strain evidence="1 2">ATCC 23685</strain>
    </source>
</reference>
<dbReference type="AlphaFoldDB" id="D4F836"/>
<organism evidence="1 2">
    <name type="scientific">Edwardsiella tarda ATCC 23685</name>
    <dbReference type="NCBI Taxonomy" id="500638"/>
    <lineage>
        <taxon>Bacteria</taxon>
        <taxon>Pseudomonadati</taxon>
        <taxon>Pseudomonadota</taxon>
        <taxon>Gammaproteobacteria</taxon>
        <taxon>Enterobacterales</taxon>
        <taxon>Hafniaceae</taxon>
        <taxon>Edwardsiella</taxon>
    </lineage>
</organism>